<dbReference type="EMBL" id="LAZR01000017">
    <property type="protein sequence ID" value="KKO06033.1"/>
    <property type="molecule type" value="Genomic_DNA"/>
</dbReference>
<accession>A0A0F9W1E9</accession>
<organism evidence="1">
    <name type="scientific">marine sediment metagenome</name>
    <dbReference type="NCBI Taxonomy" id="412755"/>
    <lineage>
        <taxon>unclassified sequences</taxon>
        <taxon>metagenomes</taxon>
        <taxon>ecological metagenomes</taxon>
    </lineage>
</organism>
<comment type="caution">
    <text evidence="1">The sequence shown here is derived from an EMBL/GenBank/DDBJ whole genome shotgun (WGS) entry which is preliminary data.</text>
</comment>
<reference evidence="1" key="1">
    <citation type="journal article" date="2015" name="Nature">
        <title>Complex archaea that bridge the gap between prokaryotes and eukaryotes.</title>
        <authorList>
            <person name="Spang A."/>
            <person name="Saw J.H."/>
            <person name="Jorgensen S.L."/>
            <person name="Zaremba-Niedzwiedzka K."/>
            <person name="Martijn J."/>
            <person name="Lind A.E."/>
            <person name="van Eijk R."/>
            <person name="Schleper C."/>
            <person name="Guy L."/>
            <person name="Ettema T.J."/>
        </authorList>
    </citation>
    <scope>NUCLEOTIDE SEQUENCE</scope>
</reference>
<dbReference type="AlphaFoldDB" id="A0A0F9W1E9"/>
<proteinExistence type="predicted"/>
<gene>
    <name evidence="1" type="ORF">LCGC14_0070450</name>
</gene>
<name>A0A0F9W1E9_9ZZZZ</name>
<protein>
    <submittedName>
        <fullName evidence="1">Uncharacterized protein</fullName>
    </submittedName>
</protein>
<evidence type="ECO:0000313" key="1">
    <source>
        <dbReference type="EMBL" id="KKO06033.1"/>
    </source>
</evidence>
<sequence>MKIFLKYILIFCCTYSCLGQLLPGTLYGTAGPTYSQTLGDLVSEAGEDDGTVAYETGASEVQITYRLDPGTLTSSAYNCSANVYKYKVFMHLQNAPVGLVLEARTFANAGTRYPLSISYDSFPLIGPRNLYPENGGDYIILPEDNTAAIKVFEFIGCRDNIPIQFRVAASVLSEPGVSNTEIYYTITGSLN</sequence>